<keyword evidence="4" id="KW-1185">Reference proteome</keyword>
<organism evidence="3 4">
    <name type="scientific">Halteria grandinella</name>
    <dbReference type="NCBI Taxonomy" id="5974"/>
    <lineage>
        <taxon>Eukaryota</taxon>
        <taxon>Sar</taxon>
        <taxon>Alveolata</taxon>
        <taxon>Ciliophora</taxon>
        <taxon>Intramacronucleata</taxon>
        <taxon>Spirotrichea</taxon>
        <taxon>Stichotrichia</taxon>
        <taxon>Sporadotrichida</taxon>
        <taxon>Halteriidae</taxon>
        <taxon>Halteria</taxon>
    </lineage>
</organism>
<keyword evidence="1" id="KW-0812">Transmembrane</keyword>
<keyword evidence="1" id="KW-0472">Membrane</keyword>
<evidence type="ECO:0000313" key="4">
    <source>
        <dbReference type="Proteomes" id="UP000785679"/>
    </source>
</evidence>
<evidence type="ECO:0000256" key="1">
    <source>
        <dbReference type="SAM" id="Phobius"/>
    </source>
</evidence>
<dbReference type="EMBL" id="RRYP01001610">
    <property type="protein sequence ID" value="TNV85710.1"/>
    <property type="molecule type" value="Genomic_DNA"/>
</dbReference>
<proteinExistence type="predicted"/>
<sequence>MLLCLSSITLLTTFQMSQIIQQKFQKLVTGFFFSVMTDLTSAISLDLQDSFQVIQRELVAGKMLIEGTQSNEEYILEAIEKNADPALESHVYYQADVPTLNRGNFDEYVFPFPNGSTPFYTYTPSQERDLNTCRNTFYYHQPTGNFHQLVISIDDYYLGSESGMFCQVPSGNASFFFEYTEKQEGSFCFCDAQSHCYYSPVCRPWYLSQKQSPSRCIFEDLYHYAGQSTVGLTICAPVNQGEMYLGALCADVIPSYDETRAASNDNYIKNMYLAQSERTNFIIADNQDIWDERWDPNSFRDYLKQVIDFNGQYRISDFSVYYEFPASSTKLAFFHFDNSKYAMIMQNFSVHIQKFTPDTNEAYKQYTFGLMFESSIIEEKIQLMQHKFYKTFLVRFVPFFLGIIIFFQICEVIFIILFTKRIFLTINDLFEKIDMLSKQHRNALKRKINVTKSARSYESLKTQEIEDQFTDRRLSTRQSSNTAQSEEQLKKVDVLQDYRGNESCMEVTKLYRAANKLIKTITLAKTSIIQGNDNAALLSYNEVAHLFQERHQEDVRDNSTIKKVRRPTSYITKEEKSLELVDQLFDNSIKKVQPRNEMSRNLAICYNNIACIHAKKKNFTKQNLYFSESIRIEEYVIACKEEERKFTSIEDNFKLACKYFNYGYSLSRQVLFNRKKRGNG</sequence>
<evidence type="ECO:0000313" key="3">
    <source>
        <dbReference type="EMBL" id="TNV85710.1"/>
    </source>
</evidence>
<name>A0A8J8P463_HALGN</name>
<accession>A0A8J8P463</accession>
<keyword evidence="1" id="KW-1133">Transmembrane helix</keyword>
<evidence type="ECO:0000256" key="2">
    <source>
        <dbReference type="SAM" id="SignalP"/>
    </source>
</evidence>
<feature type="transmembrane region" description="Helical" evidence="1">
    <location>
        <begin position="392"/>
        <end position="418"/>
    </location>
</feature>
<reference evidence="3" key="1">
    <citation type="submission" date="2019-06" db="EMBL/GenBank/DDBJ databases">
        <authorList>
            <person name="Zheng W."/>
        </authorList>
    </citation>
    <scope>NUCLEOTIDE SEQUENCE</scope>
    <source>
        <strain evidence="3">QDHG01</strain>
    </source>
</reference>
<keyword evidence="2" id="KW-0732">Signal</keyword>
<dbReference type="AlphaFoldDB" id="A0A8J8P463"/>
<protein>
    <submittedName>
        <fullName evidence="3">Uncharacterized protein</fullName>
    </submittedName>
</protein>
<dbReference type="Proteomes" id="UP000785679">
    <property type="component" value="Unassembled WGS sequence"/>
</dbReference>
<feature type="signal peptide" evidence="2">
    <location>
        <begin position="1"/>
        <end position="19"/>
    </location>
</feature>
<gene>
    <name evidence="3" type="ORF">FGO68_gene10425</name>
</gene>
<feature type="chain" id="PRO_5035207972" evidence="2">
    <location>
        <begin position="20"/>
        <end position="680"/>
    </location>
</feature>
<comment type="caution">
    <text evidence="3">The sequence shown here is derived from an EMBL/GenBank/DDBJ whole genome shotgun (WGS) entry which is preliminary data.</text>
</comment>